<organism evidence="2">
    <name type="scientific">Siphoviridae sp. ctETl1</name>
    <dbReference type="NCBI Taxonomy" id="2826207"/>
    <lineage>
        <taxon>Viruses</taxon>
        <taxon>Duplodnaviria</taxon>
        <taxon>Heunggongvirae</taxon>
        <taxon>Uroviricota</taxon>
        <taxon>Caudoviricetes</taxon>
    </lineage>
</organism>
<dbReference type="InterPro" id="IPR032483">
    <property type="entry name" value="DUF5053"/>
</dbReference>
<name>A0A8S5QTA9_9CAUD</name>
<feature type="coiled-coil region" evidence="1">
    <location>
        <begin position="12"/>
        <end position="39"/>
    </location>
</feature>
<accession>A0A8S5QTA9</accession>
<dbReference type="EMBL" id="BK015731">
    <property type="protein sequence ID" value="DAE22336.1"/>
    <property type="molecule type" value="Genomic_DNA"/>
</dbReference>
<evidence type="ECO:0000256" key="1">
    <source>
        <dbReference type="SAM" id="Coils"/>
    </source>
</evidence>
<evidence type="ECO:0000313" key="2">
    <source>
        <dbReference type="EMBL" id="DAE22336.1"/>
    </source>
</evidence>
<reference evidence="2" key="1">
    <citation type="journal article" date="2021" name="Proc. Natl. Acad. Sci. U.S.A.">
        <title>A Catalog of Tens of Thousands of Viruses from Human Metagenomes Reveals Hidden Associations with Chronic Diseases.</title>
        <authorList>
            <person name="Tisza M.J."/>
            <person name="Buck C.B."/>
        </authorList>
    </citation>
    <scope>NUCLEOTIDE SEQUENCE</scope>
    <source>
        <strain evidence="2">CtETl1</strain>
    </source>
</reference>
<sequence>MEYTEMIDKVKALAAQNRAAKTTEDKAEVRRQMDVLKESDPKAFAVAVGYMAKTTEQKVKELTMAEKFGEITDMVSMAYIAKAYFGKSRSWLAHKMNGNIVNGKASQFTPDELVTLKGALQDMAQKFGSLSLAI</sequence>
<keyword evidence="1" id="KW-0175">Coiled coil</keyword>
<protein>
    <recommendedName>
        <fullName evidence="3">DUF5053 domain-containing protein</fullName>
    </recommendedName>
</protein>
<dbReference type="Pfam" id="PF16476">
    <property type="entry name" value="DUF5053"/>
    <property type="match status" value="1"/>
</dbReference>
<evidence type="ECO:0008006" key="3">
    <source>
        <dbReference type="Google" id="ProtNLM"/>
    </source>
</evidence>
<proteinExistence type="predicted"/>